<accession>A0AAX3MVE1</accession>
<dbReference type="EMBL" id="CP118101">
    <property type="protein sequence ID" value="WDH81576.1"/>
    <property type="molecule type" value="Genomic_DNA"/>
</dbReference>
<dbReference type="RefSeq" id="WP_047910820.1">
    <property type="nucleotide sequence ID" value="NZ_CP118101.1"/>
</dbReference>
<dbReference type="NCBIfam" id="TIGR02856">
    <property type="entry name" value="spore_yqfC"/>
    <property type="match status" value="1"/>
</dbReference>
<reference evidence="1" key="1">
    <citation type="submission" date="2023-02" db="EMBL/GenBank/DDBJ databases">
        <title>Pathogen: clinical or host-associated sample.</title>
        <authorList>
            <person name="Hergert J."/>
            <person name="Casey R."/>
            <person name="Wagner J."/>
            <person name="Young E.L."/>
            <person name="Oakeson K.F."/>
        </authorList>
    </citation>
    <scope>NUCLEOTIDE SEQUENCE</scope>
    <source>
        <strain evidence="1">2022CK-00830</strain>
    </source>
</reference>
<dbReference type="AlphaFoldDB" id="A0AAX3MVE1"/>
<dbReference type="InterPro" id="IPR022477">
    <property type="entry name" value="Spore_YqfC"/>
</dbReference>
<protein>
    <submittedName>
        <fullName evidence="1">Sporulation protein YqfC</fullName>
    </submittedName>
</protein>
<dbReference type="Gene3D" id="2.60.40.2000">
    <property type="match status" value="1"/>
</dbReference>
<sequence>MTRISRNLRKWTSEVLDLPQDVLFDTPRLTLIGSNQLYIENHRGVVHFSEERLVLDLSSGRLEISGNNLMIRTILPEEVAVEGRITNIQYLGTGDEK</sequence>
<organism evidence="1 2">
    <name type="scientific">Paenibacillus urinalis</name>
    <dbReference type="NCBI Taxonomy" id="521520"/>
    <lineage>
        <taxon>Bacteria</taxon>
        <taxon>Bacillati</taxon>
        <taxon>Bacillota</taxon>
        <taxon>Bacilli</taxon>
        <taxon>Bacillales</taxon>
        <taxon>Paenibacillaceae</taxon>
        <taxon>Paenibacillus</taxon>
    </lineage>
</organism>
<dbReference type="InterPro" id="IPR038705">
    <property type="entry name" value="YabP_sf"/>
</dbReference>
<evidence type="ECO:0000313" key="1">
    <source>
        <dbReference type="EMBL" id="WDH81576.1"/>
    </source>
</evidence>
<dbReference type="Pfam" id="PF07873">
    <property type="entry name" value="YabP"/>
    <property type="match status" value="1"/>
</dbReference>
<evidence type="ECO:0000313" key="2">
    <source>
        <dbReference type="Proteomes" id="UP001220962"/>
    </source>
</evidence>
<proteinExistence type="predicted"/>
<name>A0AAX3MVE1_9BACL</name>
<gene>
    <name evidence="1" type="primary">yqfC</name>
    <name evidence="1" type="ORF">PUW23_18925</name>
</gene>
<dbReference type="Proteomes" id="UP001220962">
    <property type="component" value="Chromosome"/>
</dbReference>
<dbReference type="InterPro" id="IPR022476">
    <property type="entry name" value="Spore_YabP/YqfC"/>
</dbReference>